<dbReference type="EMBL" id="LAZR01022737">
    <property type="protein sequence ID" value="KKL80834.1"/>
    <property type="molecule type" value="Genomic_DNA"/>
</dbReference>
<sequence>MKAVQHKCPPHHFIINPENVGRCIYCPKLRDFGELLRRDGVFVVAGRRGAEARGETSGKKRGRKKKQDRV</sequence>
<dbReference type="AlphaFoldDB" id="A0A0F9F373"/>
<organism evidence="2">
    <name type="scientific">marine sediment metagenome</name>
    <dbReference type="NCBI Taxonomy" id="412755"/>
    <lineage>
        <taxon>unclassified sequences</taxon>
        <taxon>metagenomes</taxon>
        <taxon>ecological metagenomes</taxon>
    </lineage>
</organism>
<accession>A0A0F9F373</accession>
<proteinExistence type="predicted"/>
<reference evidence="2" key="1">
    <citation type="journal article" date="2015" name="Nature">
        <title>Complex archaea that bridge the gap between prokaryotes and eukaryotes.</title>
        <authorList>
            <person name="Spang A."/>
            <person name="Saw J.H."/>
            <person name="Jorgensen S.L."/>
            <person name="Zaremba-Niedzwiedzka K."/>
            <person name="Martijn J."/>
            <person name="Lind A.E."/>
            <person name="van Eijk R."/>
            <person name="Schleper C."/>
            <person name="Guy L."/>
            <person name="Ettema T.J."/>
        </authorList>
    </citation>
    <scope>NUCLEOTIDE SEQUENCE</scope>
</reference>
<feature type="region of interest" description="Disordered" evidence="1">
    <location>
        <begin position="47"/>
        <end position="70"/>
    </location>
</feature>
<name>A0A0F9F373_9ZZZZ</name>
<protein>
    <submittedName>
        <fullName evidence="2">Uncharacterized protein</fullName>
    </submittedName>
</protein>
<gene>
    <name evidence="2" type="ORF">LCGC14_2000770</name>
</gene>
<feature type="compositionally biased region" description="Basic and acidic residues" evidence="1">
    <location>
        <begin position="48"/>
        <end position="58"/>
    </location>
</feature>
<evidence type="ECO:0000256" key="1">
    <source>
        <dbReference type="SAM" id="MobiDB-lite"/>
    </source>
</evidence>
<comment type="caution">
    <text evidence="2">The sequence shown here is derived from an EMBL/GenBank/DDBJ whole genome shotgun (WGS) entry which is preliminary data.</text>
</comment>
<feature type="compositionally biased region" description="Basic residues" evidence="1">
    <location>
        <begin position="59"/>
        <end position="70"/>
    </location>
</feature>
<evidence type="ECO:0000313" key="2">
    <source>
        <dbReference type="EMBL" id="KKL80834.1"/>
    </source>
</evidence>